<dbReference type="EMBL" id="CP118615">
    <property type="protein sequence ID" value="WDZ84004.1"/>
    <property type="molecule type" value="Genomic_DNA"/>
</dbReference>
<reference evidence="2 3" key="1">
    <citation type="submission" date="2023-02" db="EMBL/GenBank/DDBJ databases">
        <authorList>
            <person name="Mo P."/>
        </authorList>
    </citation>
    <scope>NUCLEOTIDE SEQUENCE [LARGE SCALE GENOMIC DNA]</scope>
    <source>
        <strain evidence="2 3">HUAS 3</strain>
    </source>
</reference>
<organism evidence="2 3">
    <name type="scientific">Micromonospora cathayae</name>
    <dbReference type="NCBI Taxonomy" id="3028804"/>
    <lineage>
        <taxon>Bacteria</taxon>
        <taxon>Bacillati</taxon>
        <taxon>Actinomycetota</taxon>
        <taxon>Actinomycetes</taxon>
        <taxon>Micromonosporales</taxon>
        <taxon>Micromonosporaceae</taxon>
        <taxon>Micromonospora</taxon>
    </lineage>
</organism>
<dbReference type="Proteomes" id="UP001219605">
    <property type="component" value="Chromosome"/>
</dbReference>
<keyword evidence="3" id="KW-1185">Reference proteome</keyword>
<name>A0ABY7ZM02_9ACTN</name>
<evidence type="ECO:0000313" key="2">
    <source>
        <dbReference type="EMBL" id="WDZ84004.1"/>
    </source>
</evidence>
<protein>
    <submittedName>
        <fullName evidence="2">Uncharacterized protein</fullName>
    </submittedName>
</protein>
<accession>A0ABY7ZM02</accession>
<proteinExistence type="predicted"/>
<dbReference type="RefSeq" id="WP_275030561.1">
    <property type="nucleotide sequence ID" value="NZ_CP118615.1"/>
</dbReference>
<sequence length="173" mass="18354">MHNPRRQLAKLLTLYAALPLVCAAAAAYIAVTLANATMDRRIDALEQDQAQRRSAAAAEARARDARLGLEQTRRDLCVALDRLAPRDRPVQELRWRYRCTAPEPAPSPTATPTPDAGRTAPGRPGASRPMPVPGPTRPAGPTGPPGSPGSPAPTPTPRPSPVLICVPLLDLCV</sequence>
<gene>
    <name evidence="2" type="ORF">PVK37_26610</name>
</gene>
<feature type="compositionally biased region" description="Pro residues" evidence="1">
    <location>
        <begin position="130"/>
        <end position="160"/>
    </location>
</feature>
<evidence type="ECO:0000313" key="3">
    <source>
        <dbReference type="Proteomes" id="UP001219605"/>
    </source>
</evidence>
<evidence type="ECO:0000256" key="1">
    <source>
        <dbReference type="SAM" id="MobiDB-lite"/>
    </source>
</evidence>
<feature type="region of interest" description="Disordered" evidence="1">
    <location>
        <begin position="97"/>
        <end position="161"/>
    </location>
</feature>